<evidence type="ECO:0000256" key="2">
    <source>
        <dbReference type="ARBA" id="ARBA00006076"/>
    </source>
</evidence>
<dbReference type="Pfam" id="PF19252">
    <property type="entry name" value="HIND"/>
    <property type="match status" value="1"/>
</dbReference>
<sequence>MSFEESISLEETNKIRISLGLKPLTDDKAPASTADDDAEKNYATQRDRERKEKETKQLFDNIANLWQLLHCAFHVKLHELNFNAANLAGPTFMVMLPTAELSDVLAKLKNKRELNAGLKGRSLADLGADEGDVDDAKKWIKRSKKQEKLLAKRRQEELDDLDKAIQEEYTEKDLMGLKVSHDLDALGEGQERILTLKDSRILDGEEDELMNVEMAEHERTEKRIESKTKKPQYTGYDDAEFEDGNVGMKRGILAKYDEELEGARESGFRLGSSAAAVPKGAQTKQDVAVAVNKSLLSIDYAKNIETSDYLKEGDKGFKKPKTKKKRAARVVEADPDLLPPLDAMAVDEKNPATRKRAKELDGNFVDDDDLQSALARARQARIRKTKKLSPEEIAARIAEERAETAIKAEEDEPFLVDDDGAEGGGLVFDDTSEFVRAVSYNPAAPKVKAEPKVESLPKEEESMQVDQPMTEMEADVKHEDDEEDEAMMLDQIENAIAVVEAEEKAAADEGLEVGTSAEQSVGAGLAGALSILRKQGIIAAPSDDLLEREKVQRQRDAWLAEQRRRLARREEERVRARGSGKDQATREHENRMREQQDAREVQRHFDNYKPDIHIVYHDEFGRELGMKEAWKALSHRFHGKMPGRMKQEKRLKRIADEKKREAMSSGDTPLNMNMHFQARQEKAGQAHMVLSVGNRGAVPQAEAFLEQPNLAKKLDKKGKGKPGATPTPATPDITGFTAAQPLPVGTASVASSPAPRAGFKRIGTMSSAPAPESPTPVVAEGTKVALSLKRKAADEGTGTPPAKRR</sequence>
<dbReference type="AlphaFoldDB" id="A0A165L810"/>
<dbReference type="GO" id="GO:0000481">
    <property type="term" value="P:maturation of 5S rRNA"/>
    <property type="evidence" value="ECO:0007669"/>
    <property type="project" value="TreeGrafter"/>
</dbReference>
<dbReference type="InterPro" id="IPR005011">
    <property type="entry name" value="SNU66/SART1"/>
</dbReference>
<evidence type="ECO:0000256" key="1">
    <source>
        <dbReference type="ARBA" id="ARBA00004123"/>
    </source>
</evidence>
<evidence type="ECO:0000256" key="3">
    <source>
        <dbReference type="ARBA" id="ARBA00022664"/>
    </source>
</evidence>
<keyword evidence="8" id="KW-1185">Reference proteome</keyword>
<accession>A0A165L810</accession>
<gene>
    <name evidence="7" type="ORF">EXIGLDRAFT_703383</name>
</gene>
<evidence type="ECO:0000256" key="5">
    <source>
        <dbReference type="ARBA" id="ARBA00023242"/>
    </source>
</evidence>
<comment type="similarity">
    <text evidence="2">Belongs to the SNU66/SART1 family.</text>
</comment>
<feature type="region of interest" description="Disordered" evidence="6">
    <location>
        <begin position="24"/>
        <end position="52"/>
    </location>
</feature>
<comment type="subcellular location">
    <subcellularLocation>
        <location evidence="1">Nucleus</location>
    </subcellularLocation>
</comment>
<dbReference type="OrthoDB" id="5583at2759"/>
<dbReference type="Proteomes" id="UP000077266">
    <property type="component" value="Unassembled WGS sequence"/>
</dbReference>
<evidence type="ECO:0000256" key="6">
    <source>
        <dbReference type="SAM" id="MobiDB-lite"/>
    </source>
</evidence>
<name>A0A165L810_EXIGL</name>
<evidence type="ECO:0000256" key="4">
    <source>
        <dbReference type="ARBA" id="ARBA00023187"/>
    </source>
</evidence>
<evidence type="ECO:0000313" key="7">
    <source>
        <dbReference type="EMBL" id="KZV97490.1"/>
    </source>
</evidence>
<keyword evidence="5" id="KW-0539">Nucleus</keyword>
<evidence type="ECO:0000313" key="8">
    <source>
        <dbReference type="Proteomes" id="UP000077266"/>
    </source>
</evidence>
<dbReference type="GO" id="GO:0046540">
    <property type="term" value="C:U4/U6 x U5 tri-snRNP complex"/>
    <property type="evidence" value="ECO:0007669"/>
    <property type="project" value="InterPro"/>
</dbReference>
<keyword evidence="3" id="KW-0507">mRNA processing</keyword>
<feature type="region of interest" description="Disordered" evidence="6">
    <location>
        <begin position="713"/>
        <end position="777"/>
    </location>
</feature>
<dbReference type="InParanoid" id="A0A165L810"/>
<dbReference type="PANTHER" id="PTHR14152">
    <property type="entry name" value="SQUAMOUS CELL CARCINOMA ANTIGEN RECOGNISED BY CYTOTOXIC T LYMPHOCYTES"/>
    <property type="match status" value="1"/>
</dbReference>
<reference evidence="7 8" key="1">
    <citation type="journal article" date="2016" name="Mol. Biol. Evol.">
        <title>Comparative Genomics of Early-Diverging Mushroom-Forming Fungi Provides Insights into the Origins of Lignocellulose Decay Capabilities.</title>
        <authorList>
            <person name="Nagy L.G."/>
            <person name="Riley R."/>
            <person name="Tritt A."/>
            <person name="Adam C."/>
            <person name="Daum C."/>
            <person name="Floudas D."/>
            <person name="Sun H."/>
            <person name="Yadav J.S."/>
            <person name="Pangilinan J."/>
            <person name="Larsson K.H."/>
            <person name="Matsuura K."/>
            <person name="Barry K."/>
            <person name="Labutti K."/>
            <person name="Kuo R."/>
            <person name="Ohm R.A."/>
            <person name="Bhattacharya S.S."/>
            <person name="Shirouzu T."/>
            <person name="Yoshinaga Y."/>
            <person name="Martin F.M."/>
            <person name="Grigoriev I.V."/>
            <person name="Hibbett D.S."/>
        </authorList>
    </citation>
    <scope>NUCLEOTIDE SEQUENCE [LARGE SCALE GENOMIC DNA]</scope>
    <source>
        <strain evidence="7 8">HHB12029</strain>
    </source>
</reference>
<feature type="region of interest" description="Disordered" evidence="6">
    <location>
        <begin position="569"/>
        <end position="599"/>
    </location>
</feature>
<dbReference type="InterPro" id="IPR045347">
    <property type="entry name" value="HIND"/>
</dbReference>
<dbReference type="GO" id="GO:0045292">
    <property type="term" value="P:mRNA cis splicing, via spliceosome"/>
    <property type="evidence" value="ECO:0007669"/>
    <property type="project" value="TreeGrafter"/>
</dbReference>
<feature type="region of interest" description="Disordered" evidence="6">
    <location>
        <begin position="449"/>
        <end position="470"/>
    </location>
</feature>
<dbReference type="FunCoup" id="A0A165L810">
    <property type="interactions" value="851"/>
</dbReference>
<feature type="compositionally biased region" description="Basic and acidic residues" evidence="6">
    <location>
        <begin position="449"/>
        <end position="461"/>
    </location>
</feature>
<keyword evidence="4" id="KW-0508">mRNA splicing</keyword>
<feature type="compositionally biased region" description="Low complexity" evidence="6">
    <location>
        <begin position="722"/>
        <end position="735"/>
    </location>
</feature>
<proteinExistence type="inferred from homology"/>
<dbReference type="Pfam" id="PF03343">
    <property type="entry name" value="SART-1"/>
    <property type="match status" value="1"/>
</dbReference>
<protein>
    <submittedName>
        <fullName evidence="7">SART-1 protein</fullName>
    </submittedName>
</protein>
<organism evidence="7 8">
    <name type="scientific">Exidia glandulosa HHB12029</name>
    <dbReference type="NCBI Taxonomy" id="1314781"/>
    <lineage>
        <taxon>Eukaryota</taxon>
        <taxon>Fungi</taxon>
        <taxon>Dikarya</taxon>
        <taxon>Basidiomycota</taxon>
        <taxon>Agaricomycotina</taxon>
        <taxon>Agaricomycetes</taxon>
        <taxon>Auriculariales</taxon>
        <taxon>Exidiaceae</taxon>
        <taxon>Exidia</taxon>
    </lineage>
</organism>
<dbReference type="STRING" id="1314781.A0A165L810"/>
<dbReference type="PANTHER" id="PTHR14152:SF5">
    <property type="entry name" value="U4_U6.U5 TRI-SNRNP-ASSOCIATED PROTEIN 1"/>
    <property type="match status" value="1"/>
</dbReference>
<dbReference type="EMBL" id="KV425930">
    <property type="protein sequence ID" value="KZV97490.1"/>
    <property type="molecule type" value="Genomic_DNA"/>
</dbReference>